<evidence type="ECO:0000313" key="2">
    <source>
        <dbReference type="Proteomes" id="UP001163603"/>
    </source>
</evidence>
<dbReference type="Proteomes" id="UP001163603">
    <property type="component" value="Chromosome 13"/>
</dbReference>
<comment type="caution">
    <text evidence="1">The sequence shown here is derived from an EMBL/GenBank/DDBJ whole genome shotgun (WGS) entry which is preliminary data.</text>
</comment>
<sequence>MPSPIVPIPQLVELFKDKGFSAREMVTLLGGHTVGIAHCSNVNTDTMTMDFPI</sequence>
<reference evidence="2" key="1">
    <citation type="journal article" date="2023" name="G3 (Bethesda)">
        <title>Genome assembly and association tests identify interacting loci associated with vigor, precocity, and sex in interspecific pistachio rootstocks.</title>
        <authorList>
            <person name="Palmer W."/>
            <person name="Jacygrad E."/>
            <person name="Sagayaradj S."/>
            <person name="Cavanaugh K."/>
            <person name="Han R."/>
            <person name="Bertier L."/>
            <person name="Beede B."/>
            <person name="Kafkas S."/>
            <person name="Golino D."/>
            <person name="Preece J."/>
            <person name="Michelmore R."/>
        </authorList>
    </citation>
    <scope>NUCLEOTIDE SEQUENCE [LARGE SCALE GENOMIC DNA]</scope>
</reference>
<gene>
    <name evidence="1" type="ORF">Pint_20752</name>
</gene>
<keyword evidence="2" id="KW-1185">Reference proteome</keyword>
<proteinExistence type="predicted"/>
<evidence type="ECO:0000313" key="1">
    <source>
        <dbReference type="EMBL" id="KAJ0013397.1"/>
    </source>
</evidence>
<dbReference type="EMBL" id="CM047748">
    <property type="protein sequence ID" value="KAJ0013397.1"/>
    <property type="molecule type" value="Genomic_DNA"/>
</dbReference>
<protein>
    <submittedName>
        <fullName evidence="1">Uncharacterized protein</fullName>
    </submittedName>
</protein>
<organism evidence="1 2">
    <name type="scientific">Pistacia integerrima</name>
    <dbReference type="NCBI Taxonomy" id="434235"/>
    <lineage>
        <taxon>Eukaryota</taxon>
        <taxon>Viridiplantae</taxon>
        <taxon>Streptophyta</taxon>
        <taxon>Embryophyta</taxon>
        <taxon>Tracheophyta</taxon>
        <taxon>Spermatophyta</taxon>
        <taxon>Magnoliopsida</taxon>
        <taxon>eudicotyledons</taxon>
        <taxon>Gunneridae</taxon>
        <taxon>Pentapetalae</taxon>
        <taxon>rosids</taxon>
        <taxon>malvids</taxon>
        <taxon>Sapindales</taxon>
        <taxon>Anacardiaceae</taxon>
        <taxon>Pistacia</taxon>
    </lineage>
</organism>
<name>A0ACC0X8U9_9ROSI</name>
<accession>A0ACC0X8U9</accession>